<keyword evidence="1" id="KW-0472">Membrane</keyword>
<dbReference type="EMBL" id="AYEU01000006">
    <property type="protein sequence ID" value="ESK50819.1"/>
    <property type="molecule type" value="Genomic_DNA"/>
</dbReference>
<keyword evidence="1" id="KW-0812">Transmembrane</keyword>
<dbReference type="PATRIC" id="fig|1341683.3.peg.1305"/>
<proteinExistence type="predicted"/>
<dbReference type="OrthoDB" id="7056878at2"/>
<dbReference type="AlphaFoldDB" id="V2VSY1"/>
<evidence type="ECO:0000313" key="3">
    <source>
        <dbReference type="Proteomes" id="UP000018418"/>
    </source>
</evidence>
<dbReference type="Proteomes" id="UP000018418">
    <property type="component" value="Unassembled WGS sequence"/>
</dbReference>
<keyword evidence="3" id="KW-1185">Reference proteome</keyword>
<dbReference type="STRING" id="396323.VH98_11450"/>
<dbReference type="Pfam" id="PF20567">
    <property type="entry name" value="DUF6776"/>
    <property type="match status" value="1"/>
</dbReference>
<gene>
    <name evidence="2" type="ORF">P255_01317</name>
</gene>
<evidence type="ECO:0000256" key="1">
    <source>
        <dbReference type="SAM" id="Phobius"/>
    </source>
</evidence>
<keyword evidence="1" id="KW-1133">Transmembrane helix</keyword>
<comment type="caution">
    <text evidence="2">The sequence shown here is derived from an EMBL/GenBank/DDBJ whole genome shotgun (WGS) entry which is preliminary data.</text>
</comment>
<protein>
    <submittedName>
        <fullName evidence="2">Uncharacterized protein</fullName>
    </submittedName>
</protein>
<accession>V2VSY1</accession>
<evidence type="ECO:0000313" key="2">
    <source>
        <dbReference type="EMBL" id="ESK50819.1"/>
    </source>
</evidence>
<reference evidence="2 3" key="1">
    <citation type="submission" date="2013-10" db="EMBL/GenBank/DDBJ databases">
        <title>The Genome Sequence of Acinetobacter brisouii CIP 110357.</title>
        <authorList>
            <consortium name="The Broad Institute Genomics Platform"/>
            <consortium name="The Broad Institute Genome Sequencing Center for Infectious Disease"/>
            <person name="Cerqueira G."/>
            <person name="Feldgarden M."/>
            <person name="Courvalin P."/>
            <person name="Grillot-Courvalin C."/>
            <person name="Clermont D."/>
            <person name="Rocha E."/>
            <person name="Yoon E.-J."/>
            <person name="Nemec A."/>
            <person name="Young S.K."/>
            <person name="Zeng Q."/>
            <person name="Gargeya S."/>
            <person name="Fitzgerald M."/>
            <person name="Abouelleil A."/>
            <person name="Alvarado L."/>
            <person name="Berlin A.M."/>
            <person name="Chapman S.B."/>
            <person name="Gainer-Dewar J."/>
            <person name="Goldberg J."/>
            <person name="Gnerre S."/>
            <person name="Griggs A."/>
            <person name="Gujja S."/>
            <person name="Hansen M."/>
            <person name="Howarth C."/>
            <person name="Imamovic A."/>
            <person name="Ireland A."/>
            <person name="Larimer J."/>
            <person name="McCowan C."/>
            <person name="Murphy C."/>
            <person name="Pearson M."/>
            <person name="Poon T.W."/>
            <person name="Priest M."/>
            <person name="Roberts A."/>
            <person name="Saif S."/>
            <person name="Shea T."/>
            <person name="Sykes S."/>
            <person name="Wortman J."/>
            <person name="Nusbaum C."/>
            <person name="Birren B."/>
        </authorList>
    </citation>
    <scope>NUCLEOTIDE SEQUENCE [LARGE SCALE GENOMIC DNA]</scope>
    <source>
        <strain evidence="2 3">CIP 110357</strain>
    </source>
</reference>
<dbReference type="HOGENOM" id="CLU_088932_0_0_6"/>
<dbReference type="InterPro" id="IPR046703">
    <property type="entry name" value="DUF6776"/>
</dbReference>
<dbReference type="RefSeq" id="WP_004905016.1">
    <property type="nucleotide sequence ID" value="NZ_BBTI01000007.1"/>
</dbReference>
<feature type="transmembrane region" description="Helical" evidence="1">
    <location>
        <begin position="28"/>
        <end position="48"/>
    </location>
</feature>
<sequence>MTDQTTESNNPLDSYSEPKAPFLQSNKFLILAGVVLLCGGTILGYSVGHRQGLSVVGYDADAQELVGIVQKQKDNLSNLNKSYNMAIQERDIAVSNTNDLTAVLKKTKDDLSIAQSQSKIYRDVLRQRGGLSLSIQNLSVKPLPENAYEYQLDLAQISPNNSRAVGSVEIRLIRGTEVLAVPMEDSQFNFMDFERLTGRWTMPKDFVPQYIEIHLNGSVSEVKRFSWLRGEEVKNTSAFVSEVPQAEARAQ</sequence>
<organism evidence="2 3">
    <name type="scientific">Acinetobacter brisouii CIP 110357</name>
    <dbReference type="NCBI Taxonomy" id="1341683"/>
    <lineage>
        <taxon>Bacteria</taxon>
        <taxon>Pseudomonadati</taxon>
        <taxon>Pseudomonadota</taxon>
        <taxon>Gammaproteobacteria</taxon>
        <taxon>Moraxellales</taxon>
        <taxon>Moraxellaceae</taxon>
        <taxon>Acinetobacter</taxon>
    </lineage>
</organism>
<name>V2VSY1_9GAMM</name>